<dbReference type="InterPro" id="IPR035959">
    <property type="entry name" value="RutC-like_sf"/>
</dbReference>
<name>W4VPZ8_9BACI</name>
<dbReference type="GO" id="GO:0019239">
    <property type="term" value="F:deaminase activity"/>
    <property type="evidence" value="ECO:0007669"/>
    <property type="project" value="TreeGrafter"/>
</dbReference>
<dbReference type="Proteomes" id="UP000019102">
    <property type="component" value="Unassembled WGS sequence"/>
</dbReference>
<dbReference type="eggNOG" id="COG0251">
    <property type="taxonomic scope" value="Bacteria"/>
</dbReference>
<dbReference type="AlphaFoldDB" id="W4VPZ8"/>
<keyword evidence="3" id="KW-1185">Reference proteome</keyword>
<dbReference type="Gene3D" id="3.30.1330.40">
    <property type="entry name" value="RutC-like"/>
    <property type="match status" value="1"/>
</dbReference>
<dbReference type="STRING" id="1298598.JCM21714_4513"/>
<proteinExistence type="inferred from homology"/>
<dbReference type="PANTHER" id="PTHR11803:SF58">
    <property type="entry name" value="PROTEIN HMF1-RELATED"/>
    <property type="match status" value="1"/>
</dbReference>
<accession>W4VPZ8</accession>
<protein>
    <submittedName>
        <fullName evidence="2">Translation initiation inhibitor</fullName>
    </submittedName>
</protein>
<organism evidence="2 3">
    <name type="scientific">Gracilibacillus boraciitolerans JCM 21714</name>
    <dbReference type="NCBI Taxonomy" id="1298598"/>
    <lineage>
        <taxon>Bacteria</taxon>
        <taxon>Bacillati</taxon>
        <taxon>Bacillota</taxon>
        <taxon>Bacilli</taxon>
        <taxon>Bacillales</taxon>
        <taxon>Bacillaceae</taxon>
        <taxon>Gracilibacillus</taxon>
    </lineage>
</organism>
<dbReference type="CDD" id="cd00448">
    <property type="entry name" value="YjgF_YER057c_UK114_family"/>
    <property type="match status" value="1"/>
</dbReference>
<evidence type="ECO:0000256" key="1">
    <source>
        <dbReference type="ARBA" id="ARBA00010552"/>
    </source>
</evidence>
<comment type="similarity">
    <text evidence="1">Belongs to the RutC family.</text>
</comment>
<sequence length="134" mass="15218">MVIKMSKVKTYNHNLWDHGITQGYSVNGTIYVSGQFSHNKDGVFVGKEDIEIQTRQTLENLDRVLEELGVTKSNLSYVQIYLTSPKEHSEQVVVLFKEYLEKHRPAGSLLGVTYLAFPEQLIEISAIAHSHEVN</sequence>
<dbReference type="PANTHER" id="PTHR11803">
    <property type="entry name" value="2-IMINOBUTANOATE/2-IMINOPROPANOATE DEAMINASE RIDA"/>
    <property type="match status" value="1"/>
</dbReference>
<dbReference type="Pfam" id="PF01042">
    <property type="entry name" value="Ribonuc_L-PSP"/>
    <property type="match status" value="1"/>
</dbReference>
<reference evidence="2 3" key="1">
    <citation type="journal article" date="2014" name="Genome Announc.">
        <title>Draft Genome Sequence of the Boron-Tolerant and Moderately Halotolerant Bacterium Gracilibacillus boraciitolerans JCM 21714T.</title>
        <authorList>
            <person name="Ahmed I."/>
            <person name="Oshima K."/>
            <person name="Suda W."/>
            <person name="Kitamura K."/>
            <person name="Iida T."/>
            <person name="Ohmori Y."/>
            <person name="Fujiwara T."/>
            <person name="Hattori M."/>
            <person name="Ohkuma M."/>
        </authorList>
    </citation>
    <scope>NUCLEOTIDE SEQUENCE [LARGE SCALE GENOMIC DNA]</scope>
    <source>
        <strain evidence="2 3">JCM 21714</strain>
    </source>
</reference>
<gene>
    <name evidence="2" type="ORF">JCM21714_4513</name>
</gene>
<comment type="caution">
    <text evidence="2">The sequence shown here is derived from an EMBL/GenBank/DDBJ whole genome shotgun (WGS) entry which is preliminary data.</text>
</comment>
<dbReference type="InterPro" id="IPR006175">
    <property type="entry name" value="YjgF/YER057c/UK114"/>
</dbReference>
<dbReference type="GO" id="GO:0005829">
    <property type="term" value="C:cytosol"/>
    <property type="evidence" value="ECO:0007669"/>
    <property type="project" value="TreeGrafter"/>
</dbReference>
<evidence type="ECO:0000313" key="2">
    <source>
        <dbReference type="EMBL" id="GAE95292.1"/>
    </source>
</evidence>
<dbReference type="SUPFAM" id="SSF55298">
    <property type="entry name" value="YjgF-like"/>
    <property type="match status" value="1"/>
</dbReference>
<dbReference type="EMBL" id="BAVS01000047">
    <property type="protein sequence ID" value="GAE95292.1"/>
    <property type="molecule type" value="Genomic_DNA"/>
</dbReference>
<evidence type="ECO:0000313" key="3">
    <source>
        <dbReference type="Proteomes" id="UP000019102"/>
    </source>
</evidence>